<dbReference type="SUPFAM" id="SSF51695">
    <property type="entry name" value="PLC-like phosphodiesterases"/>
    <property type="match status" value="1"/>
</dbReference>
<evidence type="ECO:0000313" key="9">
    <source>
        <dbReference type="Proteomes" id="UP000309215"/>
    </source>
</evidence>
<comment type="similarity">
    <text evidence="1">Belongs to the glycerophosphoryl diester phosphodiesterase family.</text>
</comment>
<dbReference type="EMBL" id="SSMQ01000048">
    <property type="protein sequence ID" value="TKD00302.1"/>
    <property type="molecule type" value="Genomic_DNA"/>
</dbReference>
<evidence type="ECO:0000256" key="6">
    <source>
        <dbReference type="ARBA" id="ARBA00047512"/>
    </source>
</evidence>
<name>A0A4U1IZX8_9BACT</name>
<evidence type="ECO:0000256" key="3">
    <source>
        <dbReference type="ARBA" id="ARBA00022729"/>
    </source>
</evidence>
<reference evidence="8 9" key="1">
    <citation type="submission" date="2019-04" db="EMBL/GenBank/DDBJ databases">
        <authorList>
            <person name="Li Y."/>
            <person name="Wang J."/>
        </authorList>
    </citation>
    <scope>NUCLEOTIDE SEQUENCE [LARGE SCALE GENOMIC DNA]</scope>
    <source>
        <strain evidence="8 9">DSM 14668</strain>
    </source>
</reference>
<dbReference type="AlphaFoldDB" id="A0A4U1IZX8"/>
<dbReference type="Proteomes" id="UP000309215">
    <property type="component" value="Unassembled WGS sequence"/>
</dbReference>
<gene>
    <name evidence="8" type="ORF">E8A74_34940</name>
</gene>
<accession>A0A4U1IZX8</accession>
<dbReference type="Pfam" id="PF03009">
    <property type="entry name" value="GDPD"/>
    <property type="match status" value="2"/>
</dbReference>
<comment type="catalytic activity">
    <reaction evidence="6">
        <text>a sn-glycero-3-phosphodiester + H2O = an alcohol + sn-glycerol 3-phosphate + H(+)</text>
        <dbReference type="Rhea" id="RHEA:12969"/>
        <dbReference type="ChEBI" id="CHEBI:15377"/>
        <dbReference type="ChEBI" id="CHEBI:15378"/>
        <dbReference type="ChEBI" id="CHEBI:30879"/>
        <dbReference type="ChEBI" id="CHEBI:57597"/>
        <dbReference type="ChEBI" id="CHEBI:83408"/>
        <dbReference type="EC" id="3.1.4.46"/>
    </reaction>
</comment>
<dbReference type="PANTHER" id="PTHR43620">
    <property type="entry name" value="GLYCEROPHOSPHORYL DIESTER PHOSPHODIESTERASE"/>
    <property type="match status" value="1"/>
</dbReference>
<dbReference type="PROSITE" id="PS51257">
    <property type="entry name" value="PROKAR_LIPOPROTEIN"/>
    <property type="match status" value="1"/>
</dbReference>
<keyword evidence="3" id="KW-0732">Signal</keyword>
<sequence>MTRKTMKTSSIQARTALLGVFLSALVVGCGDGGSPRPPATTPPEPWKTLHGEAPLVTGHRGASGYLPEHTLESYTLAIEQGADFIEPDLVATKDGHLIARHEPEIGSTTDVASKPEFADRKTTKLVDGVSVEGFFASDFTLAEIKQLRAVQPRSYRPQEHNGKYEIPTFEEVLALAKAKSEETGRVIGIYPETKHPTYHEELGLPLEDKLLAALDQAGLTGPNAKVIIQSFEVGNLQALRQKTSLPLVQLIDADGVALDGSILLAPPYDKPYDFAKKNDPRTFADLLTDEGLAFLAGYADGVSPWKRYIVSVEGVDADNDGAADDVNGDGTVDDADRTSLAPTDLITRAHGKGLFVHTWTFRSEGMFLAGDYKATPASEYDVFYRLGIDGVFSDFPDEAVKARARLSP</sequence>
<dbReference type="InterPro" id="IPR030395">
    <property type="entry name" value="GP_PDE_dom"/>
</dbReference>
<dbReference type="GO" id="GO:0008889">
    <property type="term" value="F:glycerophosphodiester phosphodiesterase activity"/>
    <property type="evidence" value="ECO:0007669"/>
    <property type="project" value="UniProtKB-EC"/>
</dbReference>
<evidence type="ECO:0000256" key="2">
    <source>
        <dbReference type="ARBA" id="ARBA00012247"/>
    </source>
</evidence>
<dbReference type="PANTHER" id="PTHR43620:SF7">
    <property type="entry name" value="GLYCEROPHOSPHODIESTER PHOSPHODIESTERASE GDPD5-RELATED"/>
    <property type="match status" value="1"/>
</dbReference>
<evidence type="ECO:0000259" key="7">
    <source>
        <dbReference type="PROSITE" id="PS51704"/>
    </source>
</evidence>
<proteinExistence type="inferred from homology"/>
<dbReference type="OrthoDB" id="9795622at2"/>
<evidence type="ECO:0000256" key="5">
    <source>
        <dbReference type="ARBA" id="ARBA00022801"/>
    </source>
</evidence>
<dbReference type="CDD" id="cd08602">
    <property type="entry name" value="GDPD_ScGlpQ1_like"/>
    <property type="match status" value="1"/>
</dbReference>
<dbReference type="GO" id="GO:0006629">
    <property type="term" value="P:lipid metabolic process"/>
    <property type="evidence" value="ECO:0007669"/>
    <property type="project" value="InterPro"/>
</dbReference>
<dbReference type="GO" id="GO:0006071">
    <property type="term" value="P:glycerol metabolic process"/>
    <property type="evidence" value="ECO:0007669"/>
    <property type="project" value="UniProtKB-KW"/>
</dbReference>
<keyword evidence="9" id="KW-1185">Reference proteome</keyword>
<dbReference type="PROSITE" id="PS51704">
    <property type="entry name" value="GP_PDE"/>
    <property type="match status" value="1"/>
</dbReference>
<evidence type="ECO:0000313" key="8">
    <source>
        <dbReference type="EMBL" id="TKD00302.1"/>
    </source>
</evidence>
<keyword evidence="5" id="KW-0378">Hydrolase</keyword>
<feature type="domain" description="GP-PDE" evidence="7">
    <location>
        <begin position="54"/>
        <end position="403"/>
    </location>
</feature>
<comment type="caution">
    <text evidence="8">The sequence shown here is derived from an EMBL/GenBank/DDBJ whole genome shotgun (WGS) entry which is preliminary data.</text>
</comment>
<evidence type="ECO:0000256" key="4">
    <source>
        <dbReference type="ARBA" id="ARBA00022798"/>
    </source>
</evidence>
<protein>
    <recommendedName>
        <fullName evidence="2">glycerophosphodiester phosphodiesterase</fullName>
        <ecNumber evidence="2">3.1.4.46</ecNumber>
    </recommendedName>
</protein>
<dbReference type="EC" id="3.1.4.46" evidence="2"/>
<dbReference type="InterPro" id="IPR017946">
    <property type="entry name" value="PLC-like_Pdiesterase_TIM-brl"/>
</dbReference>
<organism evidence="8 9">
    <name type="scientific">Polyangium fumosum</name>
    <dbReference type="NCBI Taxonomy" id="889272"/>
    <lineage>
        <taxon>Bacteria</taxon>
        <taxon>Pseudomonadati</taxon>
        <taxon>Myxococcota</taxon>
        <taxon>Polyangia</taxon>
        <taxon>Polyangiales</taxon>
        <taxon>Polyangiaceae</taxon>
        <taxon>Polyangium</taxon>
    </lineage>
</organism>
<dbReference type="Gene3D" id="3.20.20.190">
    <property type="entry name" value="Phosphatidylinositol (PI) phosphodiesterase"/>
    <property type="match status" value="1"/>
</dbReference>
<evidence type="ECO:0000256" key="1">
    <source>
        <dbReference type="ARBA" id="ARBA00007277"/>
    </source>
</evidence>
<keyword evidence="4" id="KW-0319">Glycerol metabolism</keyword>